<gene>
    <name evidence="4" type="ORF">SAMN05660649_02892</name>
</gene>
<dbReference type="SUPFAM" id="SSF56112">
    <property type="entry name" value="Protein kinase-like (PK-like)"/>
    <property type="match status" value="1"/>
</dbReference>
<dbReference type="CDD" id="cd05121">
    <property type="entry name" value="ABC1_ADCK3-like"/>
    <property type="match status" value="1"/>
</dbReference>
<dbReference type="EMBL" id="FOOX01000010">
    <property type="protein sequence ID" value="SFG84037.1"/>
    <property type="molecule type" value="Genomic_DNA"/>
</dbReference>
<dbReference type="InterPro" id="IPR011009">
    <property type="entry name" value="Kinase-like_dom_sf"/>
</dbReference>
<dbReference type="AlphaFoldDB" id="A0A1I2V765"/>
<evidence type="ECO:0000313" key="4">
    <source>
        <dbReference type="EMBL" id="SFG84037.1"/>
    </source>
</evidence>
<name>A0A1I2V765_9FIRM</name>
<dbReference type="RefSeq" id="WP_092472086.1">
    <property type="nucleotide sequence ID" value="NZ_FOOX01000010.1"/>
</dbReference>
<dbReference type="STRING" id="341036.SAMN05660649_02892"/>
<protein>
    <submittedName>
        <fullName evidence="4">Ubiquinone biosynthesis protein</fullName>
    </submittedName>
</protein>
<evidence type="ECO:0000259" key="3">
    <source>
        <dbReference type="Pfam" id="PF03109"/>
    </source>
</evidence>
<keyword evidence="2" id="KW-0472">Membrane</keyword>
<dbReference type="Proteomes" id="UP000199337">
    <property type="component" value="Unassembled WGS sequence"/>
</dbReference>
<feature type="domain" description="ABC1 atypical kinase-like" evidence="3">
    <location>
        <begin position="91"/>
        <end position="333"/>
    </location>
</feature>
<keyword evidence="2" id="KW-0812">Transmembrane</keyword>
<feature type="transmembrane region" description="Helical" evidence="2">
    <location>
        <begin position="520"/>
        <end position="541"/>
    </location>
</feature>
<keyword evidence="4" id="KW-0830">Ubiquinone</keyword>
<organism evidence="4 5">
    <name type="scientific">Desulfotruncus arcticus DSM 17038</name>
    <dbReference type="NCBI Taxonomy" id="1121424"/>
    <lineage>
        <taxon>Bacteria</taxon>
        <taxon>Bacillati</taxon>
        <taxon>Bacillota</taxon>
        <taxon>Clostridia</taxon>
        <taxon>Eubacteriales</taxon>
        <taxon>Desulfallaceae</taxon>
        <taxon>Desulfotruncus</taxon>
    </lineage>
</organism>
<proteinExistence type="inferred from homology"/>
<evidence type="ECO:0000313" key="5">
    <source>
        <dbReference type="Proteomes" id="UP000199337"/>
    </source>
</evidence>
<dbReference type="Pfam" id="PF03109">
    <property type="entry name" value="ABC1"/>
    <property type="match status" value="1"/>
</dbReference>
<evidence type="ECO:0000256" key="2">
    <source>
        <dbReference type="SAM" id="Phobius"/>
    </source>
</evidence>
<sequence>MFKSGKITNIVRGKEILTILIRYGFQDLLDKLSIDTGLLSKNIIKIERGLSTPVKVRKVLEELGPTFIKFGQLVSMRPDLIPDEYIRELEKLQDEVPIEEIETIVKIIENELGMSTAELFADFDHRPIAAGSLSQVHRAVLGETGELVAVKVRRPRIGERINTDLAILEWFAEAAQKNFDELKNYNLPEFVEELRRTIMRELDFEREARNMAEFRRFMLGNDTITSPRVFMRYTTKRVLTMELVEGRKPNRLKADAQLRRKLAGVMLNAYTEMVFERGFFHADPHAGNVLVVNGKLYLLDWGMTGRLTRNMRLMLLMVLVAVLESNEERVVKLAIKAFGVTGVNNRELLARDVLELIEEFNGRTSANKSIGQLLINLVTLFRQYQIVIPPQYVLVSRALLIAEGLSRMLHPGIDVVAVIGPYVKKQYYKLINPASNSFWLEEVQDLILLGHDAPEKVGKLLDMLAGGEFKLEHKGLSHLKNTLLEASNKLTLAIITGALIVGSSLVITSSTPPLVLGHSAIGVAGYLFSSVLGIVLVFNILRGKG</sequence>
<dbReference type="PANTHER" id="PTHR10566">
    <property type="entry name" value="CHAPERONE-ACTIVITY OF BC1 COMPLEX CABC1 -RELATED"/>
    <property type="match status" value="1"/>
</dbReference>
<feature type="transmembrane region" description="Helical" evidence="2">
    <location>
        <begin position="490"/>
        <end position="508"/>
    </location>
</feature>
<dbReference type="PANTHER" id="PTHR10566:SF113">
    <property type="entry name" value="PROTEIN ACTIVITY OF BC1 COMPLEX KINASE 7, CHLOROPLASTIC"/>
    <property type="match status" value="1"/>
</dbReference>
<evidence type="ECO:0000256" key="1">
    <source>
        <dbReference type="ARBA" id="ARBA00009670"/>
    </source>
</evidence>
<keyword evidence="2" id="KW-1133">Transmembrane helix</keyword>
<dbReference type="OrthoDB" id="9795390at2"/>
<reference evidence="5" key="1">
    <citation type="submission" date="2016-10" db="EMBL/GenBank/DDBJ databases">
        <authorList>
            <person name="Varghese N."/>
            <person name="Submissions S."/>
        </authorList>
    </citation>
    <scope>NUCLEOTIDE SEQUENCE [LARGE SCALE GENOMIC DNA]</scope>
    <source>
        <strain evidence="5">DSM 17038</strain>
    </source>
</reference>
<dbReference type="InterPro" id="IPR004147">
    <property type="entry name" value="ABC1_dom"/>
</dbReference>
<dbReference type="InterPro" id="IPR050154">
    <property type="entry name" value="UbiB_kinase"/>
</dbReference>
<accession>A0A1I2V765</accession>
<keyword evidence="5" id="KW-1185">Reference proteome</keyword>
<comment type="similarity">
    <text evidence="1">Belongs to the protein kinase superfamily. ADCK protein kinase family.</text>
</comment>